<dbReference type="PANTHER" id="PTHR13832:SF827">
    <property type="entry name" value="PROTEIN PHOSPHATASE 1L"/>
    <property type="match status" value="1"/>
</dbReference>
<dbReference type="InterPro" id="IPR001932">
    <property type="entry name" value="PPM-type_phosphatase-like_dom"/>
</dbReference>
<proteinExistence type="predicted"/>
<sequence length="346" mass="38206">MPEYTVQYLPGRIYAALQTLCSLTDGLDPNVEEQFQESVSALLSEEIKRFDREIGEAVTTLCKDPRKLTEAQARLLIEKHAETLSRAYHGTTLTVSLINLTREGLWVAGVGDSTLLTRVDHHQHIPARTLMVLEAGKSYWIFTLQPHLPNTSGYFSGDRLLGTLSMTRAIGDFSLKFHSSFLTQLFSYLPTTASSSYISGITKYSKTPPYVIAKPSLRYINLQPFRDCNPMLLLFTDGVDNIVSGEFDFTLTPRKEDPSDVVGALLGDQIGTRVEDILGHGVESRWSGCDGNRVIEVLGNLLGGTDAGRLSMSMDPAILSRGEDTQFYIDDTSIIVCDILTATILS</sequence>
<protein>
    <recommendedName>
        <fullName evidence="1">PPM-type phosphatase domain-containing protein</fullName>
    </recommendedName>
</protein>
<dbReference type="Proteomes" id="UP000054166">
    <property type="component" value="Unassembled WGS sequence"/>
</dbReference>
<dbReference type="SUPFAM" id="SSF81606">
    <property type="entry name" value="PP2C-like"/>
    <property type="match status" value="1"/>
</dbReference>
<dbReference type="STRING" id="765440.A0A0C3EPD2"/>
<keyword evidence="3" id="KW-1185">Reference proteome</keyword>
<dbReference type="GO" id="GO:0004722">
    <property type="term" value="F:protein serine/threonine phosphatase activity"/>
    <property type="evidence" value="ECO:0007669"/>
    <property type="project" value="InterPro"/>
</dbReference>
<evidence type="ECO:0000313" key="3">
    <source>
        <dbReference type="Proteomes" id="UP000054166"/>
    </source>
</evidence>
<reference evidence="3" key="2">
    <citation type="submission" date="2015-01" db="EMBL/GenBank/DDBJ databases">
        <title>Evolutionary Origins and Diversification of the Mycorrhizal Mutualists.</title>
        <authorList>
            <consortium name="DOE Joint Genome Institute"/>
            <consortium name="Mycorrhizal Genomics Consortium"/>
            <person name="Kohler A."/>
            <person name="Kuo A."/>
            <person name="Nagy L.G."/>
            <person name="Floudas D."/>
            <person name="Copeland A."/>
            <person name="Barry K.W."/>
            <person name="Cichocki N."/>
            <person name="Veneault-Fourrey C."/>
            <person name="LaButti K."/>
            <person name="Lindquist E.A."/>
            <person name="Lipzen A."/>
            <person name="Lundell T."/>
            <person name="Morin E."/>
            <person name="Murat C."/>
            <person name="Riley R."/>
            <person name="Ohm R."/>
            <person name="Sun H."/>
            <person name="Tunlid A."/>
            <person name="Henrissat B."/>
            <person name="Grigoriev I.V."/>
            <person name="Hibbett D.S."/>
            <person name="Martin F."/>
        </authorList>
    </citation>
    <scope>NUCLEOTIDE SEQUENCE [LARGE SCALE GENOMIC DNA]</scope>
    <source>
        <strain evidence="3">F 1598</strain>
    </source>
</reference>
<feature type="domain" description="PPM-type phosphatase" evidence="1">
    <location>
        <begin position="1"/>
        <end position="339"/>
    </location>
</feature>
<evidence type="ECO:0000313" key="2">
    <source>
        <dbReference type="EMBL" id="KIM74435.1"/>
    </source>
</evidence>
<reference evidence="2 3" key="1">
    <citation type="submission" date="2014-04" db="EMBL/GenBank/DDBJ databases">
        <authorList>
            <consortium name="DOE Joint Genome Institute"/>
            <person name="Kuo A."/>
            <person name="Tarkka M."/>
            <person name="Buscot F."/>
            <person name="Kohler A."/>
            <person name="Nagy L.G."/>
            <person name="Floudas D."/>
            <person name="Copeland A."/>
            <person name="Barry K.W."/>
            <person name="Cichocki N."/>
            <person name="Veneault-Fourrey C."/>
            <person name="LaButti K."/>
            <person name="Lindquist E.A."/>
            <person name="Lipzen A."/>
            <person name="Lundell T."/>
            <person name="Morin E."/>
            <person name="Murat C."/>
            <person name="Sun H."/>
            <person name="Tunlid A."/>
            <person name="Henrissat B."/>
            <person name="Grigoriev I.V."/>
            <person name="Hibbett D.S."/>
            <person name="Martin F."/>
            <person name="Nordberg H.P."/>
            <person name="Cantor M.N."/>
            <person name="Hua S.X."/>
        </authorList>
    </citation>
    <scope>NUCLEOTIDE SEQUENCE [LARGE SCALE GENOMIC DNA]</scope>
    <source>
        <strain evidence="2 3">F 1598</strain>
    </source>
</reference>
<dbReference type="Gene3D" id="3.60.40.10">
    <property type="entry name" value="PPM-type phosphatase domain"/>
    <property type="match status" value="1"/>
</dbReference>
<dbReference type="Pfam" id="PF00481">
    <property type="entry name" value="PP2C"/>
    <property type="match status" value="1"/>
</dbReference>
<dbReference type="PROSITE" id="PS51746">
    <property type="entry name" value="PPM_2"/>
    <property type="match status" value="1"/>
</dbReference>
<dbReference type="OrthoDB" id="19329at2759"/>
<dbReference type="AlphaFoldDB" id="A0A0C3EPD2"/>
<dbReference type="InterPro" id="IPR036457">
    <property type="entry name" value="PPM-type-like_dom_sf"/>
</dbReference>
<accession>A0A0C3EPD2</accession>
<dbReference type="EMBL" id="KN833061">
    <property type="protein sequence ID" value="KIM74435.1"/>
    <property type="molecule type" value="Genomic_DNA"/>
</dbReference>
<dbReference type="HOGENOM" id="CLU_662324_0_0_1"/>
<dbReference type="PANTHER" id="PTHR13832">
    <property type="entry name" value="PROTEIN PHOSPHATASE 2C"/>
    <property type="match status" value="1"/>
</dbReference>
<organism evidence="2 3">
    <name type="scientific">Piloderma croceum (strain F 1598)</name>
    <dbReference type="NCBI Taxonomy" id="765440"/>
    <lineage>
        <taxon>Eukaryota</taxon>
        <taxon>Fungi</taxon>
        <taxon>Dikarya</taxon>
        <taxon>Basidiomycota</taxon>
        <taxon>Agaricomycotina</taxon>
        <taxon>Agaricomycetes</taxon>
        <taxon>Agaricomycetidae</taxon>
        <taxon>Atheliales</taxon>
        <taxon>Atheliaceae</taxon>
        <taxon>Piloderma</taxon>
    </lineage>
</organism>
<dbReference type="InParanoid" id="A0A0C3EPD2"/>
<dbReference type="InterPro" id="IPR015655">
    <property type="entry name" value="PP2C"/>
</dbReference>
<gene>
    <name evidence="2" type="ORF">PILCRDRAFT_14452</name>
</gene>
<evidence type="ECO:0000259" key="1">
    <source>
        <dbReference type="PROSITE" id="PS51746"/>
    </source>
</evidence>
<name>A0A0C3EPD2_PILCF</name>